<evidence type="ECO:0000256" key="1">
    <source>
        <dbReference type="SAM" id="MobiDB-lite"/>
    </source>
</evidence>
<accession>A0AAE0N138</accession>
<proteinExistence type="predicted"/>
<protein>
    <submittedName>
        <fullName evidence="2">Uncharacterized protein</fullName>
    </submittedName>
</protein>
<reference evidence="2" key="1">
    <citation type="journal article" date="2023" name="Mol. Phylogenet. Evol.">
        <title>Genome-scale phylogeny and comparative genomics of the fungal order Sordariales.</title>
        <authorList>
            <person name="Hensen N."/>
            <person name="Bonometti L."/>
            <person name="Westerberg I."/>
            <person name="Brannstrom I.O."/>
            <person name="Guillou S."/>
            <person name="Cros-Aarteil S."/>
            <person name="Calhoun S."/>
            <person name="Haridas S."/>
            <person name="Kuo A."/>
            <person name="Mondo S."/>
            <person name="Pangilinan J."/>
            <person name="Riley R."/>
            <person name="LaButti K."/>
            <person name="Andreopoulos B."/>
            <person name="Lipzen A."/>
            <person name="Chen C."/>
            <person name="Yan M."/>
            <person name="Daum C."/>
            <person name="Ng V."/>
            <person name="Clum A."/>
            <person name="Steindorff A."/>
            <person name="Ohm R.A."/>
            <person name="Martin F."/>
            <person name="Silar P."/>
            <person name="Natvig D.O."/>
            <person name="Lalanne C."/>
            <person name="Gautier V."/>
            <person name="Ament-Velasquez S.L."/>
            <person name="Kruys A."/>
            <person name="Hutchinson M.I."/>
            <person name="Powell A.J."/>
            <person name="Barry K."/>
            <person name="Miller A.N."/>
            <person name="Grigoriev I.V."/>
            <person name="Debuchy R."/>
            <person name="Gladieux P."/>
            <person name="Hiltunen Thoren M."/>
            <person name="Johannesson H."/>
        </authorList>
    </citation>
    <scope>NUCLEOTIDE SEQUENCE</scope>
    <source>
        <strain evidence="2">CBS 958.72</strain>
    </source>
</reference>
<keyword evidence="3" id="KW-1185">Reference proteome</keyword>
<gene>
    <name evidence="2" type="ORF">B0T24DRAFT_636165</name>
</gene>
<dbReference type="AlphaFoldDB" id="A0AAE0N138"/>
<comment type="caution">
    <text evidence="2">The sequence shown here is derived from an EMBL/GenBank/DDBJ whole genome shotgun (WGS) entry which is preliminary data.</text>
</comment>
<evidence type="ECO:0000313" key="2">
    <source>
        <dbReference type="EMBL" id="KAK3365594.1"/>
    </source>
</evidence>
<feature type="compositionally biased region" description="Basic and acidic residues" evidence="1">
    <location>
        <begin position="66"/>
        <end position="75"/>
    </location>
</feature>
<organism evidence="2 3">
    <name type="scientific">Lasiosphaeria ovina</name>
    <dbReference type="NCBI Taxonomy" id="92902"/>
    <lineage>
        <taxon>Eukaryota</taxon>
        <taxon>Fungi</taxon>
        <taxon>Dikarya</taxon>
        <taxon>Ascomycota</taxon>
        <taxon>Pezizomycotina</taxon>
        <taxon>Sordariomycetes</taxon>
        <taxon>Sordariomycetidae</taxon>
        <taxon>Sordariales</taxon>
        <taxon>Lasiosphaeriaceae</taxon>
        <taxon>Lasiosphaeria</taxon>
    </lineage>
</organism>
<dbReference type="Proteomes" id="UP001287356">
    <property type="component" value="Unassembled WGS sequence"/>
</dbReference>
<evidence type="ECO:0000313" key="3">
    <source>
        <dbReference type="Proteomes" id="UP001287356"/>
    </source>
</evidence>
<feature type="region of interest" description="Disordered" evidence="1">
    <location>
        <begin position="66"/>
        <end position="101"/>
    </location>
</feature>
<reference evidence="2" key="2">
    <citation type="submission" date="2023-06" db="EMBL/GenBank/DDBJ databases">
        <authorList>
            <consortium name="Lawrence Berkeley National Laboratory"/>
            <person name="Haridas S."/>
            <person name="Hensen N."/>
            <person name="Bonometti L."/>
            <person name="Westerberg I."/>
            <person name="Brannstrom I.O."/>
            <person name="Guillou S."/>
            <person name="Cros-Aarteil S."/>
            <person name="Calhoun S."/>
            <person name="Kuo A."/>
            <person name="Mondo S."/>
            <person name="Pangilinan J."/>
            <person name="Riley R."/>
            <person name="Labutti K."/>
            <person name="Andreopoulos B."/>
            <person name="Lipzen A."/>
            <person name="Chen C."/>
            <person name="Yanf M."/>
            <person name="Daum C."/>
            <person name="Ng V."/>
            <person name="Clum A."/>
            <person name="Steindorff A."/>
            <person name="Ohm R."/>
            <person name="Martin F."/>
            <person name="Silar P."/>
            <person name="Natvig D."/>
            <person name="Lalanne C."/>
            <person name="Gautier V."/>
            <person name="Ament-Velasquez S.L."/>
            <person name="Kruys A."/>
            <person name="Hutchinson M.I."/>
            <person name="Powell A.J."/>
            <person name="Barry K."/>
            <person name="Miller A.N."/>
            <person name="Grigoriev I.V."/>
            <person name="Debuchy R."/>
            <person name="Gladieux P."/>
            <person name="Thoren M.H."/>
            <person name="Johannesson H."/>
        </authorList>
    </citation>
    <scope>NUCLEOTIDE SEQUENCE</scope>
    <source>
        <strain evidence="2">CBS 958.72</strain>
    </source>
</reference>
<name>A0AAE0N138_9PEZI</name>
<feature type="compositionally biased region" description="Basic and acidic residues" evidence="1">
    <location>
        <begin position="91"/>
        <end position="101"/>
    </location>
</feature>
<sequence length="101" mass="11387">MPKNNPDGALAVRAIVRSLTHPLAEEIQYPRHSMFIPISRGGTFVAAKLSREEVFHHVAEDRVHIEKGTVYKTPDDQSGQGHWRRGSGSGEDNREQSERRV</sequence>
<dbReference type="EMBL" id="JAULSN010000008">
    <property type="protein sequence ID" value="KAK3365594.1"/>
    <property type="molecule type" value="Genomic_DNA"/>
</dbReference>